<dbReference type="Pfam" id="PF04757">
    <property type="entry name" value="Pex2_Pex12"/>
    <property type="match status" value="1"/>
</dbReference>
<keyword evidence="26" id="KW-1185">Reference proteome</keyword>
<dbReference type="InterPro" id="IPR017907">
    <property type="entry name" value="Znf_RING_CS"/>
</dbReference>
<feature type="transmembrane region" description="Helical" evidence="23">
    <location>
        <begin position="181"/>
        <end position="202"/>
    </location>
</feature>
<dbReference type="Proteomes" id="UP001201812">
    <property type="component" value="Unassembled WGS sequence"/>
</dbReference>
<evidence type="ECO:0000256" key="16">
    <source>
        <dbReference type="ARBA" id="ARBA00022927"/>
    </source>
</evidence>
<comment type="similarity">
    <text evidence="6">Belongs to the ELP4 family.</text>
</comment>
<keyword evidence="15" id="KW-0862">Zinc</keyword>
<evidence type="ECO:0000256" key="21">
    <source>
        <dbReference type="PROSITE-ProRule" id="PRU00175"/>
    </source>
</evidence>
<evidence type="ECO:0000256" key="22">
    <source>
        <dbReference type="SAM" id="MobiDB-lite"/>
    </source>
</evidence>
<evidence type="ECO:0000256" key="14">
    <source>
        <dbReference type="ARBA" id="ARBA00022771"/>
    </source>
</evidence>
<evidence type="ECO:0000256" key="6">
    <source>
        <dbReference type="ARBA" id="ARBA00007573"/>
    </source>
</evidence>
<evidence type="ECO:0000256" key="8">
    <source>
        <dbReference type="ARBA" id="ARBA00020265"/>
    </source>
</evidence>
<evidence type="ECO:0000256" key="7">
    <source>
        <dbReference type="ARBA" id="ARBA00008704"/>
    </source>
</evidence>
<evidence type="ECO:0000256" key="4">
    <source>
        <dbReference type="ARBA" id="ARBA00004906"/>
    </source>
</evidence>
<feature type="compositionally biased region" description="Low complexity" evidence="22">
    <location>
        <begin position="341"/>
        <end position="354"/>
    </location>
</feature>
<feature type="domain" description="RING-type" evidence="24">
    <location>
        <begin position="241"/>
        <end position="267"/>
    </location>
</feature>
<evidence type="ECO:0000259" key="24">
    <source>
        <dbReference type="PROSITE" id="PS50089"/>
    </source>
</evidence>
<evidence type="ECO:0000256" key="17">
    <source>
        <dbReference type="ARBA" id="ARBA00022989"/>
    </source>
</evidence>
<evidence type="ECO:0000256" key="5">
    <source>
        <dbReference type="ARBA" id="ARBA00005043"/>
    </source>
</evidence>
<dbReference type="Gene3D" id="3.30.40.10">
    <property type="entry name" value="Zinc/RING finger domain, C3HC4 (zinc finger)"/>
    <property type="match status" value="1"/>
</dbReference>
<name>A0AAD4RDV2_9BILA</name>
<dbReference type="GO" id="GO:0033588">
    <property type="term" value="C:elongator holoenzyme complex"/>
    <property type="evidence" value="ECO:0007669"/>
    <property type="project" value="InterPro"/>
</dbReference>
<keyword evidence="12" id="KW-0819">tRNA processing</keyword>
<feature type="region of interest" description="Disordered" evidence="22">
    <location>
        <begin position="338"/>
        <end position="359"/>
    </location>
</feature>
<evidence type="ECO:0000256" key="3">
    <source>
        <dbReference type="ARBA" id="ARBA00004585"/>
    </source>
</evidence>
<dbReference type="EMBL" id="JAKKPZ010000001">
    <property type="protein sequence ID" value="KAI1729186.1"/>
    <property type="molecule type" value="Genomic_DNA"/>
</dbReference>
<accession>A0AAD4RDV2</accession>
<sequence>MALGYYTAELSEIVSCQRRDDEHIAHLIEQFSSIFKSLFGDLQWIRFYSHFPNIGRVLYYSCTTLLGRQTLGEEYLALIQVADQKQLTPVSLFRRILFVILESYGDVIFRKFIQKLHELKSNLNERHGLLIWIPLYLLDNASNLHKSIFFALHSKFYTVPRRLSSISYVSLRPQTNTISRLFFFMAISVIVQCILVITFKLIEAKRISIRENMHNQLSSGKTNKKISTNNAMAVPQNSRVCSICLMNKSPICTPCGHTFCWDCIVEYAETSTGTEALDYALGDGVPNTSIIVVDELGTRKFAKPLLRCFIAEGVEEGHEIFLASPSRSESNELLENIPIRSSSDSTSKPTPSYSQNGGGEHNFRIAWRYNTVADVNSSIGFSQGQPKFDLSKNMSLDSTNKSGLLHIYSNFITPTYDDLWQQLKPYLKKPEFSTVQCASGDKNNLLRIVIHDFSSPLWSSDNGCMLSFLTHLKAFTRQLNCVVIFSIDSTLLPHEVTSRIIRLADAVFRLEYLSESTQKAMSLYQKFDGRFYIVKLPSIPSAGPSNRPDCLDLVFSLKRRSFEVSILHLPPAIGEEEVKKMPATSCRTLQNEF</sequence>
<evidence type="ECO:0000256" key="23">
    <source>
        <dbReference type="SAM" id="Phobius"/>
    </source>
</evidence>
<keyword evidence="9" id="KW-0813">Transport</keyword>
<evidence type="ECO:0000256" key="18">
    <source>
        <dbReference type="ARBA" id="ARBA00023136"/>
    </source>
</evidence>
<keyword evidence="13" id="KW-0479">Metal-binding</keyword>
<gene>
    <name evidence="25" type="ORF">DdX_01409</name>
</gene>
<evidence type="ECO:0000256" key="1">
    <source>
        <dbReference type="ARBA" id="ARBA00004123"/>
    </source>
</evidence>
<dbReference type="Pfam" id="PF05625">
    <property type="entry name" value="PAXNEB"/>
    <property type="match status" value="1"/>
</dbReference>
<dbReference type="Gene3D" id="3.40.50.300">
    <property type="entry name" value="P-loop containing nucleotide triphosphate hydrolases"/>
    <property type="match status" value="1"/>
</dbReference>
<evidence type="ECO:0000256" key="9">
    <source>
        <dbReference type="ARBA" id="ARBA00022448"/>
    </source>
</evidence>
<dbReference type="GO" id="GO:0008270">
    <property type="term" value="F:zinc ion binding"/>
    <property type="evidence" value="ECO:0007669"/>
    <property type="project" value="UniProtKB-KW"/>
</dbReference>
<organism evidence="25 26">
    <name type="scientific">Ditylenchus destructor</name>
    <dbReference type="NCBI Taxonomy" id="166010"/>
    <lineage>
        <taxon>Eukaryota</taxon>
        <taxon>Metazoa</taxon>
        <taxon>Ecdysozoa</taxon>
        <taxon>Nematoda</taxon>
        <taxon>Chromadorea</taxon>
        <taxon>Rhabditida</taxon>
        <taxon>Tylenchina</taxon>
        <taxon>Tylenchomorpha</taxon>
        <taxon>Sphaerularioidea</taxon>
        <taxon>Anguinidae</taxon>
        <taxon>Anguininae</taxon>
        <taxon>Ditylenchus</taxon>
    </lineage>
</organism>
<dbReference type="InterPro" id="IPR001841">
    <property type="entry name" value="Znf_RING"/>
</dbReference>
<keyword evidence="17 23" id="KW-1133">Transmembrane helix</keyword>
<evidence type="ECO:0000256" key="2">
    <source>
        <dbReference type="ARBA" id="ARBA00004496"/>
    </source>
</evidence>
<keyword evidence="10" id="KW-0963">Cytoplasm</keyword>
<comment type="pathway">
    <text evidence="5">tRNA modification; 5-methoxycarbonylmethyl-2-thiouridine-tRNA biosynthesis.</text>
</comment>
<dbReference type="InterPro" id="IPR013083">
    <property type="entry name" value="Znf_RING/FYVE/PHD"/>
</dbReference>
<proteinExistence type="inferred from homology"/>
<dbReference type="SUPFAM" id="SSF57850">
    <property type="entry name" value="RING/U-box"/>
    <property type="match status" value="1"/>
</dbReference>
<dbReference type="AlphaFoldDB" id="A0AAD4RDV2"/>
<keyword evidence="11 23" id="KW-0812">Transmembrane</keyword>
<comment type="similarity">
    <text evidence="7">Belongs to the pex2/pex10/pex12 family.</text>
</comment>
<reference evidence="25" key="1">
    <citation type="submission" date="2022-01" db="EMBL/GenBank/DDBJ databases">
        <title>Genome Sequence Resource for Two Populations of Ditylenchus destructor, the Migratory Endoparasitic Phytonematode.</title>
        <authorList>
            <person name="Zhang H."/>
            <person name="Lin R."/>
            <person name="Xie B."/>
        </authorList>
    </citation>
    <scope>NUCLEOTIDE SEQUENCE</scope>
    <source>
        <strain evidence="25">BazhouSP</strain>
    </source>
</reference>
<comment type="caution">
    <text evidence="25">The sequence shown here is derived from an EMBL/GenBank/DDBJ whole genome shotgun (WGS) entry which is preliminary data.</text>
</comment>
<dbReference type="InterPro" id="IPR027370">
    <property type="entry name" value="Znf-RING_euk"/>
</dbReference>
<evidence type="ECO:0000313" key="26">
    <source>
        <dbReference type="Proteomes" id="UP001201812"/>
    </source>
</evidence>
<dbReference type="InterPro" id="IPR027417">
    <property type="entry name" value="P-loop_NTPase"/>
</dbReference>
<dbReference type="PANTHER" id="PTHR12896:SF1">
    <property type="entry name" value="ELONGATOR COMPLEX PROTEIN 4"/>
    <property type="match status" value="1"/>
</dbReference>
<dbReference type="PANTHER" id="PTHR12896">
    <property type="entry name" value="PAX6 NEIGHBOR PROTEIN PAXNEB"/>
    <property type="match status" value="1"/>
</dbReference>
<keyword evidence="18 23" id="KW-0472">Membrane</keyword>
<evidence type="ECO:0000256" key="20">
    <source>
        <dbReference type="ARBA" id="ARBA00023242"/>
    </source>
</evidence>
<dbReference type="PROSITE" id="PS00518">
    <property type="entry name" value="ZF_RING_1"/>
    <property type="match status" value="1"/>
</dbReference>
<comment type="pathway">
    <text evidence="4">Protein modification; protein ubiquitination.</text>
</comment>
<keyword evidence="16" id="KW-0653">Protein transport</keyword>
<evidence type="ECO:0000256" key="15">
    <source>
        <dbReference type="ARBA" id="ARBA00022833"/>
    </source>
</evidence>
<dbReference type="GO" id="GO:0002098">
    <property type="term" value="P:tRNA wobble uridine modification"/>
    <property type="evidence" value="ECO:0007669"/>
    <property type="project" value="InterPro"/>
</dbReference>
<dbReference type="CDD" id="cd19494">
    <property type="entry name" value="Elp4"/>
    <property type="match status" value="1"/>
</dbReference>
<dbReference type="Pfam" id="PF13445">
    <property type="entry name" value="zf-RING_UBOX"/>
    <property type="match status" value="1"/>
</dbReference>
<evidence type="ECO:0000313" key="25">
    <source>
        <dbReference type="EMBL" id="KAI1729186.1"/>
    </source>
</evidence>
<keyword evidence="20" id="KW-0539">Nucleus</keyword>
<evidence type="ECO:0000256" key="10">
    <source>
        <dbReference type="ARBA" id="ARBA00022490"/>
    </source>
</evidence>
<evidence type="ECO:0000256" key="11">
    <source>
        <dbReference type="ARBA" id="ARBA00022692"/>
    </source>
</evidence>
<dbReference type="GO" id="GO:0015031">
    <property type="term" value="P:protein transport"/>
    <property type="evidence" value="ECO:0007669"/>
    <property type="project" value="UniProtKB-KW"/>
</dbReference>
<dbReference type="GO" id="GO:0005778">
    <property type="term" value="C:peroxisomal membrane"/>
    <property type="evidence" value="ECO:0007669"/>
    <property type="project" value="UniProtKB-SubCell"/>
</dbReference>
<dbReference type="GO" id="GO:0008023">
    <property type="term" value="C:transcription elongation factor complex"/>
    <property type="evidence" value="ECO:0007669"/>
    <property type="project" value="TreeGrafter"/>
</dbReference>
<dbReference type="SMART" id="SM00184">
    <property type="entry name" value="RING"/>
    <property type="match status" value="1"/>
</dbReference>
<evidence type="ECO:0000256" key="12">
    <source>
        <dbReference type="ARBA" id="ARBA00022694"/>
    </source>
</evidence>
<protein>
    <recommendedName>
        <fullName evidence="8">Elongator complex protein 4</fullName>
    </recommendedName>
</protein>
<evidence type="ECO:0000256" key="19">
    <source>
        <dbReference type="ARBA" id="ARBA00023140"/>
    </source>
</evidence>
<dbReference type="PROSITE" id="PS50089">
    <property type="entry name" value="ZF_RING_2"/>
    <property type="match status" value="1"/>
</dbReference>
<evidence type="ECO:0000256" key="13">
    <source>
        <dbReference type="ARBA" id="ARBA00022723"/>
    </source>
</evidence>
<dbReference type="InterPro" id="IPR008728">
    <property type="entry name" value="Elongator_complex_protein_4"/>
</dbReference>
<keyword evidence="19" id="KW-0576">Peroxisome</keyword>
<keyword evidence="14 21" id="KW-0863">Zinc-finger</keyword>
<comment type="subcellular location">
    <subcellularLocation>
        <location evidence="2">Cytoplasm</location>
    </subcellularLocation>
    <subcellularLocation>
        <location evidence="1">Nucleus</location>
    </subcellularLocation>
    <subcellularLocation>
        <location evidence="3">Peroxisome membrane</location>
        <topology evidence="3">Multi-pass membrane protein</topology>
    </subcellularLocation>
</comment>
<dbReference type="InterPro" id="IPR006845">
    <property type="entry name" value="Pex_N"/>
</dbReference>